<dbReference type="GO" id="GO:0016491">
    <property type="term" value="F:oxidoreductase activity"/>
    <property type="evidence" value="ECO:0007669"/>
    <property type="project" value="UniProtKB-KW"/>
</dbReference>
<dbReference type="AlphaFoldDB" id="A0A449BDF0"/>
<organism evidence="5 6">
    <name type="scientific">Haploplasma axanthum</name>
    <name type="common">Acholeplasma axanthum</name>
    <dbReference type="NCBI Taxonomy" id="29552"/>
    <lineage>
        <taxon>Bacteria</taxon>
        <taxon>Bacillati</taxon>
        <taxon>Mycoplasmatota</taxon>
        <taxon>Mollicutes</taxon>
        <taxon>Acholeplasmatales</taxon>
        <taxon>Acholeplasmataceae</taxon>
        <taxon>Haploplasma</taxon>
    </lineage>
</organism>
<feature type="domain" description="Nitroreductase" evidence="4">
    <location>
        <begin position="7"/>
        <end position="184"/>
    </location>
</feature>
<evidence type="ECO:0000256" key="3">
    <source>
        <dbReference type="ARBA" id="ARBA00023002"/>
    </source>
</evidence>
<dbReference type="STRING" id="1278311.GCA_000428705_00957"/>
<gene>
    <name evidence="5" type="ORF">NCTC10138_00817</name>
</gene>
<evidence type="ECO:0000256" key="1">
    <source>
        <dbReference type="ARBA" id="ARBA00022630"/>
    </source>
</evidence>
<keyword evidence="2" id="KW-0288">FMN</keyword>
<dbReference type="InterPro" id="IPR050627">
    <property type="entry name" value="Nitroreductase/BluB"/>
</dbReference>
<dbReference type="InterPro" id="IPR000415">
    <property type="entry name" value="Nitroreductase-like"/>
</dbReference>
<evidence type="ECO:0000313" key="6">
    <source>
        <dbReference type="Proteomes" id="UP000289841"/>
    </source>
</evidence>
<dbReference type="RefSeq" id="WP_026390507.1">
    <property type="nucleotide sequence ID" value="NZ_LR215048.1"/>
</dbReference>
<dbReference type="Proteomes" id="UP000289841">
    <property type="component" value="Chromosome"/>
</dbReference>
<dbReference type="CDD" id="cd02062">
    <property type="entry name" value="Nitro_FMN_reductase"/>
    <property type="match status" value="1"/>
</dbReference>
<dbReference type="InterPro" id="IPR029479">
    <property type="entry name" value="Nitroreductase"/>
</dbReference>
<dbReference type="Gene3D" id="3.40.109.10">
    <property type="entry name" value="NADH Oxidase"/>
    <property type="match status" value="1"/>
</dbReference>
<evidence type="ECO:0000259" key="4">
    <source>
        <dbReference type="Pfam" id="PF00881"/>
    </source>
</evidence>
<protein>
    <submittedName>
        <fullName evidence="5">Nitroreductase A</fullName>
    </submittedName>
</protein>
<keyword evidence="1" id="KW-0285">Flavoprotein</keyword>
<keyword evidence="3" id="KW-0560">Oxidoreductase</keyword>
<name>A0A449BDF0_HAPAX</name>
<dbReference type="OrthoDB" id="9783470at2"/>
<dbReference type="EMBL" id="LR215048">
    <property type="protein sequence ID" value="VEU80447.1"/>
    <property type="molecule type" value="Genomic_DNA"/>
</dbReference>
<dbReference type="PANTHER" id="PTHR23026:SF90">
    <property type="entry name" value="IODOTYROSINE DEIODINASE 1"/>
    <property type="match status" value="1"/>
</dbReference>
<dbReference type="PANTHER" id="PTHR23026">
    <property type="entry name" value="NADPH NITROREDUCTASE"/>
    <property type="match status" value="1"/>
</dbReference>
<dbReference type="KEGG" id="aaxa:NCTC10138_00817"/>
<evidence type="ECO:0000256" key="2">
    <source>
        <dbReference type="ARBA" id="ARBA00022643"/>
    </source>
</evidence>
<keyword evidence="6" id="KW-1185">Reference proteome</keyword>
<evidence type="ECO:0000313" key="5">
    <source>
        <dbReference type="EMBL" id="VEU80447.1"/>
    </source>
</evidence>
<reference evidence="5 6" key="1">
    <citation type="submission" date="2019-01" db="EMBL/GenBank/DDBJ databases">
        <authorList>
            <consortium name="Pathogen Informatics"/>
        </authorList>
    </citation>
    <scope>NUCLEOTIDE SEQUENCE [LARGE SCALE GENOMIC DNA]</scope>
    <source>
        <strain evidence="5 6">NCTC10138</strain>
    </source>
</reference>
<dbReference type="SUPFAM" id="SSF55469">
    <property type="entry name" value="FMN-dependent nitroreductase-like"/>
    <property type="match status" value="1"/>
</dbReference>
<dbReference type="Pfam" id="PF00881">
    <property type="entry name" value="Nitroreductase"/>
    <property type="match status" value="1"/>
</dbReference>
<proteinExistence type="predicted"/>
<sequence>MEFNDVIDRRHTVRSFKDIDVSMEQIKRIIDAGIKAPSNNHLREIEFIVIKDKERIKEVIKKIPKTQSPKRVEFIMNSWKLKDEVQIKMYQDSIPKQYSMLCDANVLLIPLFKNKKNILEPKSLSDLNGFASMWCSIENIFLATTNENLGYALRIPFKNEIEYLNEVLEIPKDYVIPCYIAIGHKDDNENIEQVKVNFEDKIHFDRW</sequence>
<accession>A0A449BDF0</accession>